<dbReference type="PANTHER" id="PTHR37831">
    <property type="entry name" value="D-RIBOSE PYRANASE"/>
    <property type="match status" value="1"/>
</dbReference>
<dbReference type="GO" id="GO:0016872">
    <property type="term" value="F:intramolecular lyase activity"/>
    <property type="evidence" value="ECO:0007669"/>
    <property type="project" value="InterPro"/>
</dbReference>
<dbReference type="RefSeq" id="WP_168630550.1">
    <property type="nucleotide sequence ID" value="NZ_BONL01000006.1"/>
</dbReference>
<evidence type="ECO:0000313" key="7">
    <source>
        <dbReference type="Proteomes" id="UP000581206"/>
    </source>
</evidence>
<evidence type="ECO:0000256" key="3">
    <source>
        <dbReference type="ARBA" id="ARBA00022490"/>
    </source>
</evidence>
<sequence>MKRSGILNPALAAGIARLGHGHLVAIVDCGTPLPRDARVVDLALVAGVPSLTAVLDAVLAEIVVEGSIAAAESGGTPVGGWFADRGLAPDLIPHDRFKDLLADAALVIRTGEATPWANIALRCGVPF</sequence>
<evidence type="ECO:0000256" key="5">
    <source>
        <dbReference type="ARBA" id="ARBA00023277"/>
    </source>
</evidence>
<dbReference type="Gene3D" id="3.40.1650.10">
    <property type="entry name" value="RbsD-like domain"/>
    <property type="match status" value="1"/>
</dbReference>
<organism evidence="6 7">
    <name type="scientific">Cellulomonas denverensis</name>
    <dbReference type="NCBI Taxonomy" id="264297"/>
    <lineage>
        <taxon>Bacteria</taxon>
        <taxon>Bacillati</taxon>
        <taxon>Actinomycetota</taxon>
        <taxon>Actinomycetes</taxon>
        <taxon>Micrococcales</taxon>
        <taxon>Cellulomonadaceae</taxon>
        <taxon>Cellulomonas</taxon>
    </lineage>
</organism>
<evidence type="ECO:0000256" key="2">
    <source>
        <dbReference type="ARBA" id="ARBA00012862"/>
    </source>
</evidence>
<comment type="catalytic activity">
    <reaction evidence="1">
        <text>beta-D-ribopyranose = beta-D-ribofuranose</text>
        <dbReference type="Rhea" id="RHEA:25432"/>
        <dbReference type="ChEBI" id="CHEBI:27476"/>
        <dbReference type="ChEBI" id="CHEBI:47002"/>
        <dbReference type="EC" id="5.4.99.62"/>
    </reaction>
</comment>
<accession>A0A7X6KWH0</accession>
<dbReference type="GO" id="GO:0005829">
    <property type="term" value="C:cytosol"/>
    <property type="evidence" value="ECO:0007669"/>
    <property type="project" value="TreeGrafter"/>
</dbReference>
<dbReference type="AlphaFoldDB" id="A0A7X6KWH0"/>
<dbReference type="InterPro" id="IPR023750">
    <property type="entry name" value="RbsD-like_sf"/>
</dbReference>
<keyword evidence="5" id="KW-0119">Carbohydrate metabolism</keyword>
<reference evidence="6 7" key="1">
    <citation type="submission" date="2020-04" db="EMBL/GenBank/DDBJ databases">
        <title>MicrobeNet Type strains.</title>
        <authorList>
            <person name="Nicholson A.C."/>
        </authorList>
    </citation>
    <scope>NUCLEOTIDE SEQUENCE [LARGE SCALE GENOMIC DNA]</scope>
    <source>
        <strain evidence="6 7">ATCC BAA-788</strain>
    </source>
</reference>
<dbReference type="EC" id="5.4.99.62" evidence="2"/>
<keyword evidence="3" id="KW-0963">Cytoplasm</keyword>
<dbReference type="InterPro" id="IPR007721">
    <property type="entry name" value="RbsD_FucU"/>
</dbReference>
<keyword evidence="4" id="KW-0413">Isomerase</keyword>
<proteinExistence type="predicted"/>
<dbReference type="PANTHER" id="PTHR37831:SF1">
    <property type="entry name" value="D-RIBOSE PYRANASE"/>
    <property type="match status" value="1"/>
</dbReference>
<gene>
    <name evidence="6" type="ORF">HGA03_12150</name>
</gene>
<evidence type="ECO:0000256" key="4">
    <source>
        <dbReference type="ARBA" id="ARBA00023235"/>
    </source>
</evidence>
<dbReference type="EMBL" id="JAAXOX010000006">
    <property type="protein sequence ID" value="NKY23415.1"/>
    <property type="molecule type" value="Genomic_DNA"/>
</dbReference>
<keyword evidence="7" id="KW-1185">Reference proteome</keyword>
<dbReference type="InterPro" id="IPR023064">
    <property type="entry name" value="D-ribose_pyranase"/>
</dbReference>
<name>A0A7X6KWH0_9CELL</name>
<dbReference type="GO" id="GO:0048029">
    <property type="term" value="F:monosaccharide binding"/>
    <property type="evidence" value="ECO:0007669"/>
    <property type="project" value="InterPro"/>
</dbReference>
<dbReference type="SUPFAM" id="SSF102546">
    <property type="entry name" value="RbsD-like"/>
    <property type="match status" value="1"/>
</dbReference>
<protein>
    <recommendedName>
        <fullName evidence="2">D-ribose pyranase</fullName>
        <ecNumber evidence="2">5.4.99.62</ecNumber>
    </recommendedName>
</protein>
<evidence type="ECO:0000313" key="6">
    <source>
        <dbReference type="EMBL" id="NKY23415.1"/>
    </source>
</evidence>
<dbReference type="GO" id="GO:0019303">
    <property type="term" value="P:D-ribose catabolic process"/>
    <property type="evidence" value="ECO:0007669"/>
    <property type="project" value="TreeGrafter"/>
</dbReference>
<comment type="caution">
    <text evidence="6">The sequence shown here is derived from an EMBL/GenBank/DDBJ whole genome shotgun (WGS) entry which is preliminary data.</text>
</comment>
<dbReference type="Proteomes" id="UP000581206">
    <property type="component" value="Unassembled WGS sequence"/>
</dbReference>
<dbReference type="GO" id="GO:0062193">
    <property type="term" value="F:D-ribose pyranase activity"/>
    <property type="evidence" value="ECO:0007669"/>
    <property type="project" value="UniProtKB-EC"/>
</dbReference>
<evidence type="ECO:0000256" key="1">
    <source>
        <dbReference type="ARBA" id="ARBA00000223"/>
    </source>
</evidence>
<dbReference type="Pfam" id="PF05025">
    <property type="entry name" value="RbsD_FucU"/>
    <property type="match status" value="1"/>
</dbReference>